<accession>A0A0A8ZGV1</accession>
<reference evidence="1" key="1">
    <citation type="submission" date="2014-09" db="EMBL/GenBank/DDBJ databases">
        <authorList>
            <person name="Magalhaes I.L.F."/>
            <person name="Oliveira U."/>
            <person name="Santos F.R."/>
            <person name="Vidigal T.H.D.A."/>
            <person name="Brescovit A.D."/>
            <person name="Santos A.J."/>
        </authorList>
    </citation>
    <scope>NUCLEOTIDE SEQUENCE</scope>
    <source>
        <tissue evidence="1">Shoot tissue taken approximately 20 cm above the soil surface</tissue>
    </source>
</reference>
<sequence length="42" mass="4783">MSGWMGRLDRSKEHLETTTILLAEEKETKRNARIPASCCYVG</sequence>
<proteinExistence type="predicted"/>
<organism evidence="1">
    <name type="scientific">Arundo donax</name>
    <name type="common">Giant reed</name>
    <name type="synonym">Donax arundinaceus</name>
    <dbReference type="NCBI Taxonomy" id="35708"/>
    <lineage>
        <taxon>Eukaryota</taxon>
        <taxon>Viridiplantae</taxon>
        <taxon>Streptophyta</taxon>
        <taxon>Embryophyta</taxon>
        <taxon>Tracheophyta</taxon>
        <taxon>Spermatophyta</taxon>
        <taxon>Magnoliopsida</taxon>
        <taxon>Liliopsida</taxon>
        <taxon>Poales</taxon>
        <taxon>Poaceae</taxon>
        <taxon>PACMAD clade</taxon>
        <taxon>Arundinoideae</taxon>
        <taxon>Arundineae</taxon>
        <taxon>Arundo</taxon>
    </lineage>
</organism>
<dbReference type="AlphaFoldDB" id="A0A0A8ZGV1"/>
<protein>
    <submittedName>
        <fullName evidence="1">Uncharacterized protein</fullName>
    </submittedName>
</protein>
<name>A0A0A8ZGV1_ARUDO</name>
<evidence type="ECO:0000313" key="1">
    <source>
        <dbReference type="EMBL" id="JAD36928.1"/>
    </source>
</evidence>
<dbReference type="EMBL" id="GBRH01260967">
    <property type="protein sequence ID" value="JAD36928.1"/>
    <property type="molecule type" value="Transcribed_RNA"/>
</dbReference>
<reference evidence="1" key="2">
    <citation type="journal article" date="2015" name="Data Brief">
        <title>Shoot transcriptome of the giant reed, Arundo donax.</title>
        <authorList>
            <person name="Barrero R.A."/>
            <person name="Guerrero F.D."/>
            <person name="Moolhuijzen P."/>
            <person name="Goolsby J.A."/>
            <person name="Tidwell J."/>
            <person name="Bellgard S.E."/>
            <person name="Bellgard M.I."/>
        </authorList>
    </citation>
    <scope>NUCLEOTIDE SEQUENCE</scope>
    <source>
        <tissue evidence="1">Shoot tissue taken approximately 20 cm above the soil surface</tissue>
    </source>
</reference>